<dbReference type="AlphaFoldDB" id="A0A6A6EVR5"/>
<gene>
    <name evidence="8" type="ORF">K469DRAFT_744639</name>
</gene>
<keyword evidence="6" id="KW-0408">Iron</keyword>
<accession>A0A6A6EVR5</accession>
<dbReference type="GO" id="GO:0005506">
    <property type="term" value="F:iron ion binding"/>
    <property type="evidence" value="ECO:0007669"/>
    <property type="project" value="InterPro"/>
</dbReference>
<dbReference type="Proteomes" id="UP000800200">
    <property type="component" value="Unassembled WGS sequence"/>
</dbReference>
<evidence type="ECO:0000256" key="7">
    <source>
        <dbReference type="ARBA" id="ARBA00023033"/>
    </source>
</evidence>
<sequence>MNGFGYMFRPRYAKYAKSGIPFLILNIRNGPILVIPPSQLKSILGNPERIVEALAPRFENVSTAYTMRDPNIYLSSYGVDLVRKQITKWFSSMAQELAEEVLLAFDEYWGRRKSGRPFWHGHHFNILQREPSIILLSVFLSNEILQWLIEEGYITKNPGQVQSRRITHHLVMLNFDSVPPAGLTLPNALLDLYSAPPSEGFVETLRAECDKVLHGTPERYWTNDMVLKLHLVDSAVRESMRHSDFGSLAFASRVGAQGGIDIGGVKVP</sequence>
<comment type="cofactor">
    <cofactor evidence="1">
        <name>heme</name>
        <dbReference type="ChEBI" id="CHEBI:30413"/>
    </cofactor>
</comment>
<dbReference type="GO" id="GO:0016705">
    <property type="term" value="F:oxidoreductase activity, acting on paired donors, with incorporation or reduction of molecular oxygen"/>
    <property type="evidence" value="ECO:0007669"/>
    <property type="project" value="InterPro"/>
</dbReference>
<keyword evidence="7" id="KW-0503">Monooxygenase</keyword>
<dbReference type="EMBL" id="ML994611">
    <property type="protein sequence ID" value="KAF2194869.1"/>
    <property type="molecule type" value="Genomic_DNA"/>
</dbReference>
<reference evidence="8" key="1">
    <citation type="journal article" date="2020" name="Stud. Mycol.">
        <title>101 Dothideomycetes genomes: a test case for predicting lifestyles and emergence of pathogens.</title>
        <authorList>
            <person name="Haridas S."/>
            <person name="Albert R."/>
            <person name="Binder M."/>
            <person name="Bloem J."/>
            <person name="Labutti K."/>
            <person name="Salamov A."/>
            <person name="Andreopoulos B."/>
            <person name="Baker S."/>
            <person name="Barry K."/>
            <person name="Bills G."/>
            <person name="Bluhm B."/>
            <person name="Cannon C."/>
            <person name="Castanera R."/>
            <person name="Culley D."/>
            <person name="Daum C."/>
            <person name="Ezra D."/>
            <person name="Gonzalez J."/>
            <person name="Henrissat B."/>
            <person name="Kuo A."/>
            <person name="Liang C."/>
            <person name="Lipzen A."/>
            <person name="Lutzoni F."/>
            <person name="Magnuson J."/>
            <person name="Mondo S."/>
            <person name="Nolan M."/>
            <person name="Ohm R."/>
            <person name="Pangilinan J."/>
            <person name="Park H.-J."/>
            <person name="Ramirez L."/>
            <person name="Alfaro M."/>
            <person name="Sun H."/>
            <person name="Tritt A."/>
            <person name="Yoshinaga Y."/>
            <person name="Zwiers L.-H."/>
            <person name="Turgeon B."/>
            <person name="Goodwin S."/>
            <person name="Spatafora J."/>
            <person name="Crous P."/>
            <person name="Grigoriev I."/>
        </authorList>
    </citation>
    <scope>NUCLEOTIDE SEQUENCE</scope>
    <source>
        <strain evidence="8">CBS 207.26</strain>
    </source>
</reference>
<evidence type="ECO:0000256" key="1">
    <source>
        <dbReference type="ARBA" id="ARBA00001971"/>
    </source>
</evidence>
<keyword evidence="5" id="KW-0560">Oxidoreductase</keyword>
<keyword evidence="9" id="KW-1185">Reference proteome</keyword>
<keyword evidence="4" id="KW-0479">Metal-binding</keyword>
<proteinExistence type="inferred from homology"/>
<evidence type="ECO:0000313" key="8">
    <source>
        <dbReference type="EMBL" id="KAF2194869.1"/>
    </source>
</evidence>
<evidence type="ECO:0000256" key="6">
    <source>
        <dbReference type="ARBA" id="ARBA00023004"/>
    </source>
</evidence>
<dbReference type="InterPro" id="IPR036396">
    <property type="entry name" value="Cyt_P450_sf"/>
</dbReference>
<evidence type="ECO:0000256" key="3">
    <source>
        <dbReference type="ARBA" id="ARBA00022617"/>
    </source>
</evidence>
<dbReference type="PANTHER" id="PTHR46206:SF1">
    <property type="entry name" value="P450, PUTATIVE (EUROFUNG)-RELATED"/>
    <property type="match status" value="1"/>
</dbReference>
<comment type="similarity">
    <text evidence="2">Belongs to the cytochrome P450 family.</text>
</comment>
<evidence type="ECO:0000256" key="2">
    <source>
        <dbReference type="ARBA" id="ARBA00010617"/>
    </source>
</evidence>
<evidence type="ECO:0000256" key="4">
    <source>
        <dbReference type="ARBA" id="ARBA00022723"/>
    </source>
</evidence>
<evidence type="ECO:0000256" key="5">
    <source>
        <dbReference type="ARBA" id="ARBA00023002"/>
    </source>
</evidence>
<dbReference type="GO" id="GO:0020037">
    <property type="term" value="F:heme binding"/>
    <property type="evidence" value="ECO:0007669"/>
    <property type="project" value="InterPro"/>
</dbReference>
<dbReference type="Gene3D" id="1.10.630.10">
    <property type="entry name" value="Cytochrome P450"/>
    <property type="match status" value="1"/>
</dbReference>
<dbReference type="PANTHER" id="PTHR46206">
    <property type="entry name" value="CYTOCHROME P450"/>
    <property type="match status" value="1"/>
</dbReference>
<dbReference type="SUPFAM" id="SSF48264">
    <property type="entry name" value="Cytochrome P450"/>
    <property type="match status" value="1"/>
</dbReference>
<name>A0A6A6EVR5_9PEZI</name>
<keyword evidence="3" id="KW-0349">Heme</keyword>
<protein>
    <submittedName>
        <fullName evidence="8">Uncharacterized protein</fullName>
    </submittedName>
</protein>
<evidence type="ECO:0000313" key="9">
    <source>
        <dbReference type="Proteomes" id="UP000800200"/>
    </source>
</evidence>
<dbReference type="GO" id="GO:0004497">
    <property type="term" value="F:monooxygenase activity"/>
    <property type="evidence" value="ECO:0007669"/>
    <property type="project" value="UniProtKB-KW"/>
</dbReference>
<dbReference type="OrthoDB" id="1844152at2759"/>
<organism evidence="8 9">
    <name type="scientific">Zopfia rhizophila CBS 207.26</name>
    <dbReference type="NCBI Taxonomy" id="1314779"/>
    <lineage>
        <taxon>Eukaryota</taxon>
        <taxon>Fungi</taxon>
        <taxon>Dikarya</taxon>
        <taxon>Ascomycota</taxon>
        <taxon>Pezizomycotina</taxon>
        <taxon>Dothideomycetes</taxon>
        <taxon>Dothideomycetes incertae sedis</taxon>
        <taxon>Zopfiaceae</taxon>
        <taxon>Zopfia</taxon>
    </lineage>
</organism>